<keyword evidence="12" id="KW-0325">Glycoprotein</keyword>
<dbReference type="AlphaFoldDB" id="A0A803SMB3"/>
<keyword evidence="8" id="KW-1133">Transmembrane helix</keyword>
<dbReference type="Ensembl" id="ENSACAT00000047861.1">
    <property type="protein sequence ID" value="ENSACAP00000024103.1"/>
    <property type="gene ID" value="ENSACAG00000037008.1"/>
</dbReference>
<dbReference type="GeneTree" id="ENSGT00940000160964"/>
<reference evidence="15" key="2">
    <citation type="submission" date="2025-08" db="UniProtKB">
        <authorList>
            <consortium name="Ensembl"/>
        </authorList>
    </citation>
    <scope>IDENTIFICATION</scope>
</reference>
<dbReference type="FunFam" id="3.90.550.50:FF:000001">
    <property type="entry name" value="Hexosyltransferase"/>
    <property type="match status" value="1"/>
</dbReference>
<reference evidence="15" key="3">
    <citation type="submission" date="2025-09" db="UniProtKB">
        <authorList>
            <consortium name="Ensembl"/>
        </authorList>
    </citation>
    <scope>IDENTIFICATION</scope>
</reference>
<evidence type="ECO:0000256" key="3">
    <source>
        <dbReference type="ARBA" id="ARBA00008661"/>
    </source>
</evidence>
<evidence type="ECO:0000256" key="8">
    <source>
        <dbReference type="ARBA" id="ARBA00022989"/>
    </source>
</evidence>
<evidence type="ECO:0000256" key="9">
    <source>
        <dbReference type="ARBA" id="ARBA00023034"/>
    </source>
</evidence>
<evidence type="ECO:0000256" key="10">
    <source>
        <dbReference type="ARBA" id="ARBA00023098"/>
    </source>
</evidence>
<comment type="pathway">
    <text evidence="2">Protein modification; protein glycosylation.</text>
</comment>
<evidence type="ECO:0000256" key="11">
    <source>
        <dbReference type="ARBA" id="ARBA00023136"/>
    </source>
</evidence>
<keyword evidence="6" id="KW-0812">Transmembrane</keyword>
<comment type="subcellular location">
    <subcellularLocation>
        <location evidence="1 14">Golgi apparatus membrane</location>
        <topology evidence="1 14">Single-pass type II membrane protein</topology>
    </subcellularLocation>
</comment>
<dbReference type="GO" id="GO:0008499">
    <property type="term" value="F:N-acetyl-beta-D-glucosaminide beta-(1,3)-galactosyltransferase activity"/>
    <property type="evidence" value="ECO:0000318"/>
    <property type="project" value="GO_Central"/>
</dbReference>
<comment type="similarity">
    <text evidence="3 14">Belongs to the glycosyltransferase 31 family.</text>
</comment>
<comment type="catalytic activity">
    <reaction evidence="13">
        <text>a globoside Gb4Cer (d18:1(4E)) + UDP-alpha-D-galactose = a globoside GalGb4Cer (d18:1(4E)) + UDP + H(+)</text>
        <dbReference type="Rhea" id="RHEA:41996"/>
        <dbReference type="ChEBI" id="CHEBI:15378"/>
        <dbReference type="ChEBI" id="CHEBI:18259"/>
        <dbReference type="ChEBI" id="CHEBI:58223"/>
        <dbReference type="ChEBI" id="CHEBI:62571"/>
        <dbReference type="ChEBI" id="CHEBI:66914"/>
    </reaction>
    <physiologicalReaction direction="left-to-right" evidence="13">
        <dbReference type="Rhea" id="RHEA:41997"/>
    </physiologicalReaction>
</comment>
<evidence type="ECO:0000256" key="6">
    <source>
        <dbReference type="ARBA" id="ARBA00022692"/>
    </source>
</evidence>
<keyword evidence="9 14" id="KW-0333">Golgi apparatus</keyword>
<dbReference type="PANTHER" id="PTHR11214:SF265">
    <property type="entry name" value="BETA-1,3-GALACTOSYLTRANSFERASE 5"/>
    <property type="match status" value="1"/>
</dbReference>
<evidence type="ECO:0000256" key="13">
    <source>
        <dbReference type="ARBA" id="ARBA00048834"/>
    </source>
</evidence>
<evidence type="ECO:0000256" key="2">
    <source>
        <dbReference type="ARBA" id="ARBA00004922"/>
    </source>
</evidence>
<protein>
    <recommendedName>
        <fullName evidence="14">Hexosyltransferase</fullName>
        <ecNumber evidence="14">2.4.1.-</ecNumber>
    </recommendedName>
</protein>
<keyword evidence="16" id="KW-1185">Reference proteome</keyword>
<name>A0A803SMB3_ANOCA</name>
<dbReference type="Proteomes" id="UP000001646">
    <property type="component" value="Chromosome 3"/>
</dbReference>
<dbReference type="InParanoid" id="A0A803SMB3"/>
<keyword evidence="5" id="KW-0808">Transferase</keyword>
<dbReference type="Pfam" id="PF01762">
    <property type="entry name" value="Galactosyl_T"/>
    <property type="match status" value="1"/>
</dbReference>
<keyword evidence="10" id="KW-0443">Lipid metabolism</keyword>
<evidence type="ECO:0000256" key="5">
    <source>
        <dbReference type="ARBA" id="ARBA00022679"/>
    </source>
</evidence>
<evidence type="ECO:0000256" key="7">
    <source>
        <dbReference type="ARBA" id="ARBA00022968"/>
    </source>
</evidence>
<keyword evidence="4 14" id="KW-0328">Glycosyltransferase</keyword>
<organism evidence="15 16">
    <name type="scientific">Anolis carolinensis</name>
    <name type="common">Green anole</name>
    <name type="synonym">American chameleon</name>
    <dbReference type="NCBI Taxonomy" id="28377"/>
    <lineage>
        <taxon>Eukaryota</taxon>
        <taxon>Metazoa</taxon>
        <taxon>Chordata</taxon>
        <taxon>Craniata</taxon>
        <taxon>Vertebrata</taxon>
        <taxon>Euteleostomi</taxon>
        <taxon>Lepidosauria</taxon>
        <taxon>Squamata</taxon>
        <taxon>Bifurcata</taxon>
        <taxon>Unidentata</taxon>
        <taxon>Episquamata</taxon>
        <taxon>Toxicofera</taxon>
        <taxon>Iguania</taxon>
        <taxon>Dactyloidae</taxon>
        <taxon>Anolis</taxon>
    </lineage>
</organism>
<reference evidence="15 16" key="1">
    <citation type="submission" date="2009-12" db="EMBL/GenBank/DDBJ databases">
        <title>The Genome Sequence of Anolis carolinensis (Green Anole Lizard).</title>
        <authorList>
            <consortium name="The Genome Sequencing Platform"/>
            <person name="Di Palma F."/>
            <person name="Alfoldi J."/>
            <person name="Heiman D."/>
            <person name="Young S."/>
            <person name="Grabherr M."/>
            <person name="Johnson J."/>
            <person name="Lander E.S."/>
            <person name="Lindblad-Toh K."/>
        </authorList>
    </citation>
    <scope>NUCLEOTIDE SEQUENCE [LARGE SCALE GENOMIC DNA]</scope>
    <source>
        <strain evidence="15 16">JBL SC #1</strain>
    </source>
</reference>
<evidence type="ECO:0000256" key="1">
    <source>
        <dbReference type="ARBA" id="ARBA00004323"/>
    </source>
</evidence>
<keyword evidence="11" id="KW-0472">Membrane</keyword>
<dbReference type="PANTHER" id="PTHR11214">
    <property type="entry name" value="BETA-1,3-N-ACETYLGLUCOSAMINYLTRANSFERASE"/>
    <property type="match status" value="1"/>
</dbReference>
<dbReference type="EC" id="2.4.1.-" evidence="14"/>
<dbReference type="Gene3D" id="3.90.550.50">
    <property type="match status" value="1"/>
</dbReference>
<proteinExistence type="inferred from homology"/>
<accession>A0A803SMB3</accession>
<evidence type="ECO:0000256" key="4">
    <source>
        <dbReference type="ARBA" id="ARBA00022676"/>
    </source>
</evidence>
<dbReference type="InterPro" id="IPR002659">
    <property type="entry name" value="Glyco_trans_31"/>
</dbReference>
<keyword evidence="7" id="KW-0735">Signal-anchor</keyword>
<dbReference type="GO" id="GO:0006493">
    <property type="term" value="P:protein O-linked glycosylation"/>
    <property type="evidence" value="ECO:0000318"/>
    <property type="project" value="GO_Central"/>
</dbReference>
<dbReference type="GO" id="GO:0006629">
    <property type="term" value="P:lipid metabolic process"/>
    <property type="evidence" value="ECO:0007669"/>
    <property type="project" value="UniProtKB-KW"/>
</dbReference>
<evidence type="ECO:0000313" key="16">
    <source>
        <dbReference type="Proteomes" id="UP000001646"/>
    </source>
</evidence>
<evidence type="ECO:0000256" key="12">
    <source>
        <dbReference type="ARBA" id="ARBA00023180"/>
    </source>
</evidence>
<dbReference type="GO" id="GO:0000139">
    <property type="term" value="C:Golgi membrane"/>
    <property type="evidence" value="ECO:0000318"/>
    <property type="project" value="GO_Central"/>
</dbReference>
<evidence type="ECO:0000313" key="15">
    <source>
        <dbReference type="Ensembl" id="ENSACAP00000024103.1"/>
    </source>
</evidence>
<sequence>SCLMAFKRKVVFFIFALGLISLILSVLWDSSSLCHLYQNDMSGFKRGRDDFLKLPNIDCSRNAPFLVILVTSRLGQMEAWMAVRNTWGKERVIAGKRIVTYFLLGNNSRPYDQIGIITENILYKDIIQKDFMDTYYNLTLKTLMGLEWIHKFCPQSTFVMKTDCDMFVNTYYLTELLLKRNSTTKLFTGAINMHGNPIRDVNSKWYVSKEEYPGENYPPFSSGTGYVLSIDVARAVYVVSKKIPFLKLEDVFVGLCLAELKIQPEELDSGPTFFASSIPFSPCHYKKIITSHYHTPAQIILYWDAMERTIDEGCPSDQGSSPI</sequence>
<evidence type="ECO:0000256" key="14">
    <source>
        <dbReference type="RuleBase" id="RU363063"/>
    </source>
</evidence>